<protein>
    <submittedName>
        <fullName evidence="1">Uncharacterized protein</fullName>
    </submittedName>
</protein>
<reference evidence="2" key="1">
    <citation type="journal article" date="2017" name="Environ. Microbiol. Rep.">
        <title>Genetic Diversity of Marine Anaerobic Ammonium-Oxidizing Bacteria as Revealed by Genomic and Proteomic Analyses of 'Candidatus Scalindua japonica'.</title>
        <authorList>
            <person name="Oshiki M."/>
            <person name="Mizuto K."/>
            <person name="Kimura Z."/>
            <person name="Kindaichi T."/>
            <person name="Satoh H."/>
            <person name="Okabe S."/>
        </authorList>
    </citation>
    <scope>NUCLEOTIDE SEQUENCE [LARGE SCALE GENOMIC DNA]</scope>
    <source>
        <strain evidence="2">husup-a2</strain>
    </source>
</reference>
<comment type="caution">
    <text evidence="1">The sequence shown here is derived from an EMBL/GenBank/DDBJ whole genome shotgun (WGS) entry which is preliminary data.</text>
</comment>
<evidence type="ECO:0000313" key="1">
    <source>
        <dbReference type="EMBL" id="GAX60697.1"/>
    </source>
</evidence>
<organism evidence="1 2">
    <name type="scientific">Candidatus Scalindua japonica</name>
    <dbReference type="NCBI Taxonomy" id="1284222"/>
    <lineage>
        <taxon>Bacteria</taxon>
        <taxon>Pseudomonadati</taxon>
        <taxon>Planctomycetota</taxon>
        <taxon>Candidatus Brocadiia</taxon>
        <taxon>Candidatus Brocadiales</taxon>
        <taxon>Candidatus Scalinduaceae</taxon>
        <taxon>Candidatus Scalindua</taxon>
    </lineage>
</organism>
<proteinExistence type="predicted"/>
<keyword evidence="2" id="KW-1185">Reference proteome</keyword>
<accession>A0A286TXU7</accession>
<sequence length="62" mass="7089">MSWPGTVMYDTKYENVFSLEYPNPKGARIESRYILGIRPSNLRLTYAEDEICTDTSLVPGDN</sequence>
<dbReference type="AlphaFoldDB" id="A0A286TXU7"/>
<dbReference type="EMBL" id="BAOS01000013">
    <property type="protein sequence ID" value="GAX60697.1"/>
    <property type="molecule type" value="Genomic_DNA"/>
</dbReference>
<dbReference type="Proteomes" id="UP000218542">
    <property type="component" value="Unassembled WGS sequence"/>
</dbReference>
<gene>
    <name evidence="1" type="ORF">SCALIN_C13_0214</name>
</gene>
<evidence type="ECO:0000313" key="2">
    <source>
        <dbReference type="Proteomes" id="UP000218542"/>
    </source>
</evidence>
<name>A0A286TXU7_9BACT</name>